<dbReference type="InterPro" id="IPR011467">
    <property type="entry name" value="DUF1573"/>
</dbReference>
<feature type="signal peptide" evidence="1">
    <location>
        <begin position="1"/>
        <end position="18"/>
    </location>
</feature>
<feature type="chain" id="PRO_5012815879" description="DUF1573 domain-containing protein" evidence="1">
    <location>
        <begin position="19"/>
        <end position="145"/>
    </location>
</feature>
<organism evidence="2 3">
    <name type="scientific">Flavobacterium fontis</name>
    <dbReference type="NCBI Taxonomy" id="1124188"/>
    <lineage>
        <taxon>Bacteria</taxon>
        <taxon>Pseudomonadati</taxon>
        <taxon>Bacteroidota</taxon>
        <taxon>Flavobacteriia</taxon>
        <taxon>Flavobacteriales</taxon>
        <taxon>Flavobacteriaceae</taxon>
        <taxon>Flavobacterium</taxon>
    </lineage>
</organism>
<evidence type="ECO:0000256" key="1">
    <source>
        <dbReference type="SAM" id="SignalP"/>
    </source>
</evidence>
<evidence type="ECO:0000313" key="2">
    <source>
        <dbReference type="EMBL" id="SHF65884.1"/>
    </source>
</evidence>
<dbReference type="PANTHER" id="PTHR37833">
    <property type="entry name" value="LIPOPROTEIN-RELATED"/>
    <property type="match status" value="1"/>
</dbReference>
<gene>
    <name evidence="2" type="ORF">SAMN05444377_1154</name>
</gene>
<dbReference type="Pfam" id="PF07610">
    <property type="entry name" value="DUF1573"/>
    <property type="match status" value="1"/>
</dbReference>
<keyword evidence="1" id="KW-0732">Signal</keyword>
<dbReference type="RefSeq" id="WP_073364554.1">
    <property type="nucleotide sequence ID" value="NZ_FQVQ01000015.1"/>
</dbReference>
<dbReference type="InterPro" id="IPR013783">
    <property type="entry name" value="Ig-like_fold"/>
</dbReference>
<dbReference type="STRING" id="1124188.SAMN05444377_1154"/>
<dbReference type="Proteomes" id="UP000184147">
    <property type="component" value="Unassembled WGS sequence"/>
</dbReference>
<evidence type="ECO:0000313" key="3">
    <source>
        <dbReference type="Proteomes" id="UP000184147"/>
    </source>
</evidence>
<sequence length="145" mass="16140">MKRFLPYCLLFFTAFTLAQTGPKIVFKDKDNTIDYGTVTKETDNGERIFEFTNTGDQPLIIKNVQSTCGCTVPSKPDQPIMPGKTGEIKVKYNMNPGPIRKTITVETNAVNVEGGMVALKIKGEVIVKQEPNPLEKKTNILMNRS</sequence>
<dbReference type="PANTHER" id="PTHR37833:SF1">
    <property type="entry name" value="SIGNAL PEPTIDE PROTEIN"/>
    <property type="match status" value="1"/>
</dbReference>
<protein>
    <recommendedName>
        <fullName evidence="4">DUF1573 domain-containing protein</fullName>
    </recommendedName>
</protein>
<evidence type="ECO:0008006" key="4">
    <source>
        <dbReference type="Google" id="ProtNLM"/>
    </source>
</evidence>
<dbReference type="EMBL" id="FQVQ01000015">
    <property type="protein sequence ID" value="SHF65884.1"/>
    <property type="molecule type" value="Genomic_DNA"/>
</dbReference>
<keyword evidence="3" id="KW-1185">Reference proteome</keyword>
<dbReference type="Gene3D" id="2.60.40.10">
    <property type="entry name" value="Immunoglobulins"/>
    <property type="match status" value="1"/>
</dbReference>
<dbReference type="OrthoDB" id="826619at2"/>
<accession>A0A1M5DG99</accession>
<proteinExistence type="predicted"/>
<dbReference type="AlphaFoldDB" id="A0A1M5DG99"/>
<reference evidence="2 3" key="1">
    <citation type="submission" date="2016-11" db="EMBL/GenBank/DDBJ databases">
        <authorList>
            <person name="Jaros S."/>
            <person name="Januszkiewicz K."/>
            <person name="Wedrychowicz H."/>
        </authorList>
    </citation>
    <scope>NUCLEOTIDE SEQUENCE [LARGE SCALE GENOMIC DNA]</scope>
    <source>
        <strain evidence="2 3">DSM 25660</strain>
    </source>
</reference>
<name>A0A1M5DG99_9FLAO</name>